<protein>
    <submittedName>
        <fullName evidence="3">Alpha/beta fold hydrolase</fullName>
    </submittedName>
</protein>
<dbReference type="InterPro" id="IPR029058">
    <property type="entry name" value="AB_hydrolase_fold"/>
</dbReference>
<gene>
    <name evidence="3" type="ORF">EAH80_29120</name>
</gene>
<reference evidence="3 4" key="1">
    <citation type="journal article" date="2019" name="Environ. Microbiol.">
        <title>Species interactions and distinct microbial communities in high Arctic permafrost affected cryosols are associated with the CH4 and CO2 gas fluxes.</title>
        <authorList>
            <person name="Altshuler I."/>
            <person name="Hamel J."/>
            <person name="Turney S."/>
            <person name="Magnuson E."/>
            <person name="Levesque R."/>
            <person name="Greer C."/>
            <person name="Whyte L.G."/>
        </authorList>
    </citation>
    <scope>NUCLEOTIDE SEQUENCE [LARGE SCALE GENOMIC DNA]</scope>
    <source>
        <strain evidence="3 4">S5.20</strain>
    </source>
</reference>
<dbReference type="GO" id="GO:0016787">
    <property type="term" value="F:hydrolase activity"/>
    <property type="evidence" value="ECO:0007669"/>
    <property type="project" value="UniProtKB-KW"/>
</dbReference>
<dbReference type="InterPro" id="IPR000073">
    <property type="entry name" value="AB_hydrolase_1"/>
</dbReference>
<dbReference type="PANTHER" id="PTHR43329">
    <property type="entry name" value="EPOXIDE HYDROLASE"/>
    <property type="match status" value="1"/>
</dbReference>
<evidence type="ECO:0000256" key="1">
    <source>
        <dbReference type="ARBA" id="ARBA00022801"/>
    </source>
</evidence>
<sequence>MTDRIQHFANDGFTFPVTDAGPIDGQIVVLLHGFPQTSTSWDMVCERLHASGYRTLAFDQRGYAPTARPRGRFSYRISALVGDVAALLAAVGTPVHLVGHDWGAVVAWGTAARHPGLLRTLTAVSVPHSRAFLRSLVSSNQALKSYYMAMFQIPWLPESLLSRYPKLADRALRHSGMDAEALQRVHADIIGTGALRPAINWYRAIPFSSRAYLRKVSVPTTYLWSTSDVALGRRCAELCEQYVTGPFRFDVTDGSHWLPEEAPDLLHDLIVDRIKS</sequence>
<feature type="domain" description="AB hydrolase-1" evidence="2">
    <location>
        <begin position="27"/>
        <end position="150"/>
    </location>
</feature>
<evidence type="ECO:0000313" key="4">
    <source>
        <dbReference type="Proteomes" id="UP000320095"/>
    </source>
</evidence>
<dbReference type="AlphaFoldDB" id="A0A502DPS2"/>
<organism evidence="3 4">
    <name type="scientific">Mycolicibacterium hodleri</name>
    <dbReference type="NCBI Taxonomy" id="49897"/>
    <lineage>
        <taxon>Bacteria</taxon>
        <taxon>Bacillati</taxon>
        <taxon>Actinomycetota</taxon>
        <taxon>Actinomycetes</taxon>
        <taxon>Mycobacteriales</taxon>
        <taxon>Mycobacteriaceae</taxon>
        <taxon>Mycolicibacterium</taxon>
    </lineage>
</organism>
<proteinExistence type="predicted"/>
<dbReference type="Proteomes" id="UP000320095">
    <property type="component" value="Unassembled WGS sequence"/>
</dbReference>
<keyword evidence="4" id="KW-1185">Reference proteome</keyword>
<dbReference type="EMBL" id="RCZG01000022">
    <property type="protein sequence ID" value="TPG27377.1"/>
    <property type="molecule type" value="Genomic_DNA"/>
</dbReference>
<dbReference type="RefSeq" id="WP_140699420.1">
    <property type="nucleotide sequence ID" value="NZ_RCZG01000022.1"/>
</dbReference>
<dbReference type="Pfam" id="PF00561">
    <property type="entry name" value="Abhydrolase_1"/>
    <property type="match status" value="1"/>
</dbReference>
<evidence type="ECO:0000313" key="3">
    <source>
        <dbReference type="EMBL" id="TPG27377.1"/>
    </source>
</evidence>
<comment type="caution">
    <text evidence="3">The sequence shown here is derived from an EMBL/GenBank/DDBJ whole genome shotgun (WGS) entry which is preliminary data.</text>
</comment>
<dbReference type="InterPro" id="IPR000639">
    <property type="entry name" value="Epox_hydrolase-like"/>
</dbReference>
<dbReference type="PRINTS" id="PR00412">
    <property type="entry name" value="EPOXHYDRLASE"/>
</dbReference>
<evidence type="ECO:0000259" key="2">
    <source>
        <dbReference type="Pfam" id="PF00561"/>
    </source>
</evidence>
<dbReference type="SUPFAM" id="SSF53474">
    <property type="entry name" value="alpha/beta-Hydrolases"/>
    <property type="match status" value="1"/>
</dbReference>
<keyword evidence="1 3" id="KW-0378">Hydrolase</keyword>
<name>A0A502DPS2_9MYCO</name>
<dbReference type="Gene3D" id="3.40.50.1820">
    <property type="entry name" value="alpha/beta hydrolase"/>
    <property type="match status" value="1"/>
</dbReference>
<accession>A0A502DPS2</accession>
<dbReference type="OrthoDB" id="2987348at2"/>